<sequence>MIGPDKMYDPAGSPVRSPPSSPISPPACHTADSPVHSARSPVHLARIVVSSPAKPPAVHSPVGLPVSSPACDSDEAAVAVTPWPDEERRRVLFAAFKAARAVNPADWDGRLRFWRERMVGEARASGDAALSLARLQHRYADPRPPLGLATVLREMMREGALVRESEMGGGAGHGWLWGAGRLALTPLRWARDSLLGGRGDVIAPDECLILPSVVEEAVSAVLAWRAGRPHAAAVAVRLSAMVEAAVWPNEATLCMALRVLQQRQQLTTLTIDGVEVVKFAAPGAVHAPPLSPVDVGVMKLEMAQGLLGARAHAQRQRAHTLKEEARAHVREGSKRQALRCLRACKRVQQQLERVEQQQESLEHLLESVHAAHTDAMVIQAFQAGKVALHKVLQSGPDTDAVDALMDEIQQLKEEQEDVSHAISQDISGTDDLELEEELSALLLLEEAPPTTSTLLPELPQVPQAGPDCHGSDVAGRVSERLLSDAELDLSRLQIHGDVARSHGNFTGLQASDRQTSVMDAL</sequence>
<dbReference type="RefSeq" id="XP_032814385.1">
    <property type="nucleotide sequence ID" value="XM_032958494.1"/>
</dbReference>
<feature type="region of interest" description="Disordered" evidence="3">
    <location>
        <begin position="1"/>
        <end position="36"/>
    </location>
</feature>
<dbReference type="GO" id="GO:0006900">
    <property type="term" value="P:vesicle budding from membrane"/>
    <property type="evidence" value="ECO:0007669"/>
    <property type="project" value="TreeGrafter"/>
</dbReference>
<evidence type="ECO:0000313" key="6">
    <source>
        <dbReference type="RefSeq" id="XP_032814384.1"/>
    </source>
</evidence>
<evidence type="ECO:0000313" key="5">
    <source>
        <dbReference type="RefSeq" id="XP_032814383.1"/>
    </source>
</evidence>
<dbReference type="GO" id="GO:0000815">
    <property type="term" value="C:ESCRT III complex"/>
    <property type="evidence" value="ECO:0007669"/>
    <property type="project" value="TreeGrafter"/>
</dbReference>
<evidence type="ECO:0000256" key="1">
    <source>
        <dbReference type="ARBA" id="ARBA00006190"/>
    </source>
</evidence>
<name>A0AAJ7TCY6_PETMA</name>
<dbReference type="GO" id="GO:0032511">
    <property type="term" value="P:late endosome to vacuole transport via multivesicular body sorting pathway"/>
    <property type="evidence" value="ECO:0007669"/>
    <property type="project" value="TreeGrafter"/>
</dbReference>
<accession>A0AAJ7TCY6</accession>
<dbReference type="Pfam" id="PF25880">
    <property type="entry name" value="WHD_CHMP7_1st"/>
    <property type="match status" value="1"/>
</dbReference>
<dbReference type="Proteomes" id="UP001318040">
    <property type="component" value="Chromosome 21"/>
</dbReference>
<feature type="coiled-coil region" evidence="2">
    <location>
        <begin position="337"/>
        <end position="371"/>
    </location>
</feature>
<dbReference type="GO" id="GO:0009898">
    <property type="term" value="C:cytoplasmic side of plasma membrane"/>
    <property type="evidence" value="ECO:0007669"/>
    <property type="project" value="TreeGrafter"/>
</dbReference>
<keyword evidence="4" id="KW-1185">Reference proteome</keyword>
<evidence type="ECO:0000256" key="2">
    <source>
        <dbReference type="SAM" id="Coils"/>
    </source>
</evidence>
<proteinExistence type="inferred from homology"/>
<evidence type="ECO:0000313" key="4">
    <source>
        <dbReference type="Proteomes" id="UP001318040"/>
    </source>
</evidence>
<dbReference type="PANTHER" id="PTHR22761:SF21">
    <property type="entry name" value="CHARGED MULTIVESICULAR BODY PROTEIN 7"/>
    <property type="match status" value="1"/>
</dbReference>
<comment type="similarity">
    <text evidence="1">Belongs to the SNF7 family.</text>
</comment>
<gene>
    <name evidence="5 6 7" type="primary">CHMP7</name>
</gene>
<dbReference type="InterPro" id="IPR005024">
    <property type="entry name" value="Snf7_fam"/>
</dbReference>
<protein>
    <submittedName>
        <fullName evidence="5 6">Charged multivesicular body protein 7 isoform X1</fullName>
    </submittedName>
</protein>
<dbReference type="RefSeq" id="XP_032814383.1">
    <property type="nucleotide sequence ID" value="XM_032958492.1"/>
</dbReference>
<dbReference type="AlphaFoldDB" id="A0AAJ7TCY6"/>
<dbReference type="Pfam" id="PF03357">
    <property type="entry name" value="Snf7"/>
    <property type="match status" value="1"/>
</dbReference>
<dbReference type="GeneID" id="116944702"/>
<reference evidence="5 6" key="1">
    <citation type="submission" date="2025-04" db="UniProtKB">
        <authorList>
            <consortium name="RefSeq"/>
        </authorList>
    </citation>
    <scope>IDENTIFICATION</scope>
    <source>
        <tissue evidence="5 6">Sperm</tissue>
    </source>
</reference>
<dbReference type="GO" id="GO:0005771">
    <property type="term" value="C:multivesicular body"/>
    <property type="evidence" value="ECO:0007669"/>
    <property type="project" value="TreeGrafter"/>
</dbReference>
<dbReference type="RefSeq" id="XP_032814384.1">
    <property type="nucleotide sequence ID" value="XM_032958493.1"/>
</dbReference>
<evidence type="ECO:0000313" key="7">
    <source>
        <dbReference type="RefSeq" id="XP_032814385.1"/>
    </source>
</evidence>
<feature type="compositionally biased region" description="Pro residues" evidence="3">
    <location>
        <begin position="16"/>
        <end position="25"/>
    </location>
</feature>
<keyword evidence="2" id="KW-0175">Coiled coil</keyword>
<dbReference type="PANTHER" id="PTHR22761">
    <property type="entry name" value="CHARGED MULTIVESICULAR BODY PROTEIN"/>
    <property type="match status" value="1"/>
</dbReference>
<organism evidence="4 5">
    <name type="scientific">Petromyzon marinus</name>
    <name type="common">Sea lamprey</name>
    <dbReference type="NCBI Taxonomy" id="7757"/>
    <lineage>
        <taxon>Eukaryota</taxon>
        <taxon>Metazoa</taxon>
        <taxon>Chordata</taxon>
        <taxon>Craniata</taxon>
        <taxon>Vertebrata</taxon>
        <taxon>Cyclostomata</taxon>
        <taxon>Hyperoartia</taxon>
        <taxon>Petromyzontiformes</taxon>
        <taxon>Petromyzontidae</taxon>
        <taxon>Petromyzon</taxon>
    </lineage>
</organism>
<dbReference type="KEGG" id="pmrn:116944702"/>
<evidence type="ECO:0000256" key="3">
    <source>
        <dbReference type="SAM" id="MobiDB-lite"/>
    </source>
</evidence>